<reference evidence="2" key="1">
    <citation type="journal article" date="2012" name="Nature">
        <title>The tomato genome sequence provides insights into fleshy fruit evolution.</title>
        <authorList>
            <consortium name="Tomato Genome Consortium"/>
        </authorList>
    </citation>
    <scope>NUCLEOTIDE SEQUENCE [LARGE SCALE GENOMIC DNA]</scope>
    <source>
        <strain evidence="2">cv. Heinz 1706</strain>
    </source>
</reference>
<dbReference type="GO" id="GO:0003677">
    <property type="term" value="F:DNA binding"/>
    <property type="evidence" value="ECO:0007669"/>
    <property type="project" value="InterPro"/>
</dbReference>
<dbReference type="STRING" id="4081.A0A3Q7ISR5"/>
<keyword evidence="3" id="KW-1185">Reference proteome</keyword>
<dbReference type="InterPro" id="IPR012337">
    <property type="entry name" value="RNaseH-like_sf"/>
</dbReference>
<reference evidence="2" key="2">
    <citation type="submission" date="2019-01" db="UniProtKB">
        <authorList>
            <consortium name="EnsemblPlants"/>
        </authorList>
    </citation>
    <scope>IDENTIFICATION</scope>
    <source>
        <strain evidence="2">cv. Heinz 1706</strain>
    </source>
</reference>
<organism evidence="2">
    <name type="scientific">Solanum lycopersicum</name>
    <name type="common">Tomato</name>
    <name type="synonym">Lycopersicon esculentum</name>
    <dbReference type="NCBI Taxonomy" id="4081"/>
    <lineage>
        <taxon>Eukaryota</taxon>
        <taxon>Viridiplantae</taxon>
        <taxon>Streptophyta</taxon>
        <taxon>Embryophyta</taxon>
        <taxon>Tracheophyta</taxon>
        <taxon>Spermatophyta</taxon>
        <taxon>Magnoliopsida</taxon>
        <taxon>eudicotyledons</taxon>
        <taxon>Gunneridae</taxon>
        <taxon>Pentapetalae</taxon>
        <taxon>asterids</taxon>
        <taxon>lamiids</taxon>
        <taxon>Solanales</taxon>
        <taxon>Solanaceae</taxon>
        <taxon>Solanoideae</taxon>
        <taxon>Solaneae</taxon>
        <taxon>Solanum</taxon>
        <taxon>Solanum subgen. Lycopersicon</taxon>
    </lineage>
</organism>
<dbReference type="Proteomes" id="UP000004994">
    <property type="component" value="Chromosome 11"/>
</dbReference>
<dbReference type="PANTHER" id="PTHR23272">
    <property type="entry name" value="BED FINGER-RELATED"/>
    <property type="match status" value="1"/>
</dbReference>
<evidence type="ECO:0000313" key="2">
    <source>
        <dbReference type="EnsemblPlants" id="Solyc11g017073.1.1"/>
    </source>
</evidence>
<dbReference type="GO" id="GO:0046983">
    <property type="term" value="F:protein dimerization activity"/>
    <property type="evidence" value="ECO:0007669"/>
    <property type="project" value="InterPro"/>
</dbReference>
<dbReference type="EnsemblPlants" id="Solyc11g017073.1.1">
    <property type="protein sequence ID" value="Solyc11g017073.1.1"/>
    <property type="gene ID" value="Solyc11g017073.1"/>
</dbReference>
<dbReference type="Pfam" id="PF05699">
    <property type="entry name" value="Dimer_Tnp_hAT"/>
    <property type="match status" value="1"/>
</dbReference>
<evidence type="ECO:0000259" key="1">
    <source>
        <dbReference type="Pfam" id="PF05699"/>
    </source>
</evidence>
<dbReference type="InParanoid" id="A0A3Q7ISR5"/>
<accession>A0A3Q7ISR5</accession>
<name>A0A3Q7ISR5_SOLLC</name>
<dbReference type="Gramene" id="Solyc11g017073.1.1">
    <property type="protein sequence ID" value="Solyc11g017073.1.1"/>
    <property type="gene ID" value="Solyc11g017073.1"/>
</dbReference>
<dbReference type="AlphaFoldDB" id="A0A3Q7ISR5"/>
<dbReference type="PANTHER" id="PTHR23272:SF184">
    <property type="entry name" value="OS03G0311250 PROTEIN"/>
    <property type="match status" value="1"/>
</dbReference>
<protein>
    <recommendedName>
        <fullName evidence="1">HAT C-terminal dimerisation domain-containing protein</fullName>
    </recommendedName>
</protein>
<proteinExistence type="predicted"/>
<evidence type="ECO:0000313" key="3">
    <source>
        <dbReference type="Proteomes" id="UP000004994"/>
    </source>
</evidence>
<dbReference type="SUPFAM" id="SSF53098">
    <property type="entry name" value="Ribonuclease H-like"/>
    <property type="match status" value="1"/>
</dbReference>
<sequence length="204" mass="23918">MLSLDVPTKWNSTDLMLEVTQNFKKTFDRFYLFDKYCVIGLPACDDWANISGSQYVTSSVHFEDICELYVYLKQRLTSEDLNLRNMVDGMMMKFKIYLGTPDKMNSMIYIAYILDPRNKFVYLERYLKEDQEPEHDDFNVLSWWKVNAPRFPILLELARDVLVIPISSVSGGCIFDRFRSSLTPKCVQSLVCAQDWLRKEPNSI</sequence>
<feature type="domain" description="HAT C-terminal dimerisation" evidence="1">
    <location>
        <begin position="123"/>
        <end position="197"/>
    </location>
</feature>
<dbReference type="InterPro" id="IPR008906">
    <property type="entry name" value="HATC_C_dom"/>
</dbReference>